<reference evidence="4 5" key="1">
    <citation type="submission" date="2019-06" db="EMBL/GenBank/DDBJ databases">
        <title>Genomic Encyclopedia of Type Strains, Phase IV (KMG-V): Genome sequencing to study the core and pangenomes of soil and plant-associated prokaryotes.</title>
        <authorList>
            <person name="Whitman W."/>
        </authorList>
    </citation>
    <scope>NUCLEOTIDE SEQUENCE [LARGE SCALE GENOMIC DNA]</scope>
    <source>
        <strain evidence="4 5">BR 12005</strain>
    </source>
</reference>
<dbReference type="PROSITE" id="PS51755">
    <property type="entry name" value="OMPR_PHOB"/>
    <property type="match status" value="1"/>
</dbReference>
<dbReference type="CDD" id="cd00383">
    <property type="entry name" value="trans_reg_C"/>
    <property type="match status" value="1"/>
</dbReference>
<keyword evidence="1 2" id="KW-0238">DNA-binding</keyword>
<evidence type="ECO:0000313" key="4">
    <source>
        <dbReference type="EMBL" id="TWB70751.1"/>
    </source>
</evidence>
<dbReference type="SUPFAM" id="SSF48452">
    <property type="entry name" value="TPR-like"/>
    <property type="match status" value="1"/>
</dbReference>
<evidence type="ECO:0000313" key="5">
    <source>
        <dbReference type="Proteomes" id="UP000320516"/>
    </source>
</evidence>
<dbReference type="GO" id="GO:0000160">
    <property type="term" value="P:phosphorelay signal transduction system"/>
    <property type="evidence" value="ECO:0007669"/>
    <property type="project" value="InterPro"/>
</dbReference>
<evidence type="ECO:0000256" key="1">
    <source>
        <dbReference type="ARBA" id="ARBA00023125"/>
    </source>
</evidence>
<dbReference type="Gene3D" id="1.25.40.10">
    <property type="entry name" value="Tetratricopeptide repeat domain"/>
    <property type="match status" value="2"/>
</dbReference>
<dbReference type="InterPro" id="IPR019734">
    <property type="entry name" value="TPR_rpt"/>
</dbReference>
<dbReference type="Pfam" id="PF00486">
    <property type="entry name" value="Trans_reg_C"/>
    <property type="match status" value="1"/>
</dbReference>
<dbReference type="SMART" id="SM00862">
    <property type="entry name" value="Trans_reg_C"/>
    <property type="match status" value="1"/>
</dbReference>
<dbReference type="RefSeq" id="WP_145612289.1">
    <property type="nucleotide sequence ID" value="NZ_VITV01000007.1"/>
</dbReference>
<dbReference type="Gene3D" id="3.40.50.300">
    <property type="entry name" value="P-loop containing nucleotide triphosphate hydrolases"/>
    <property type="match status" value="1"/>
</dbReference>
<dbReference type="GO" id="GO:0006355">
    <property type="term" value="P:regulation of DNA-templated transcription"/>
    <property type="evidence" value="ECO:0007669"/>
    <property type="project" value="InterPro"/>
</dbReference>
<comment type="caution">
    <text evidence="4">The sequence shown here is derived from an EMBL/GenBank/DDBJ whole genome shotgun (WGS) entry which is preliminary data.</text>
</comment>
<dbReference type="EMBL" id="VITV01000007">
    <property type="protein sequence ID" value="TWB70751.1"/>
    <property type="molecule type" value="Genomic_DNA"/>
</dbReference>
<dbReference type="Pfam" id="PF20703">
    <property type="entry name" value="nSTAND1"/>
    <property type="match status" value="1"/>
</dbReference>
<dbReference type="InterPro" id="IPR049052">
    <property type="entry name" value="nSTAND1"/>
</dbReference>
<dbReference type="PANTHER" id="PTHR47691">
    <property type="entry name" value="REGULATOR-RELATED"/>
    <property type="match status" value="1"/>
</dbReference>
<dbReference type="Proteomes" id="UP000320516">
    <property type="component" value="Unassembled WGS sequence"/>
</dbReference>
<dbReference type="AlphaFoldDB" id="A0A560JHT5"/>
<organism evidence="4 5">
    <name type="scientific">Nitrospirillum amazonense</name>
    <dbReference type="NCBI Taxonomy" id="28077"/>
    <lineage>
        <taxon>Bacteria</taxon>
        <taxon>Pseudomonadati</taxon>
        <taxon>Pseudomonadota</taxon>
        <taxon>Alphaproteobacteria</taxon>
        <taxon>Rhodospirillales</taxon>
        <taxon>Azospirillaceae</taxon>
        <taxon>Nitrospirillum</taxon>
    </lineage>
</organism>
<proteinExistence type="predicted"/>
<protein>
    <submittedName>
        <fullName evidence="4">DNA-binding winged helix-turn-helix (WHTH) protein</fullName>
    </submittedName>
</protein>
<dbReference type="Gene3D" id="1.10.10.10">
    <property type="entry name" value="Winged helix-like DNA-binding domain superfamily/Winged helix DNA-binding domain"/>
    <property type="match status" value="1"/>
</dbReference>
<dbReference type="InterPro" id="IPR016032">
    <property type="entry name" value="Sig_transdc_resp-reg_C-effctor"/>
</dbReference>
<dbReference type="SMART" id="SM00028">
    <property type="entry name" value="TPR"/>
    <property type="match status" value="4"/>
</dbReference>
<dbReference type="InterPro" id="IPR011990">
    <property type="entry name" value="TPR-like_helical_dom_sf"/>
</dbReference>
<dbReference type="InterPro" id="IPR036388">
    <property type="entry name" value="WH-like_DNA-bd_sf"/>
</dbReference>
<dbReference type="SUPFAM" id="SSF52540">
    <property type="entry name" value="P-loop containing nucleoside triphosphate hydrolases"/>
    <property type="match status" value="1"/>
</dbReference>
<evidence type="ECO:0000256" key="2">
    <source>
        <dbReference type="PROSITE-ProRule" id="PRU01091"/>
    </source>
</evidence>
<evidence type="ECO:0000259" key="3">
    <source>
        <dbReference type="PROSITE" id="PS51755"/>
    </source>
</evidence>
<dbReference type="InterPro" id="IPR001867">
    <property type="entry name" value="OmpR/PhoB-type_DNA-bd"/>
</dbReference>
<gene>
    <name evidence="4" type="ORF">FBZ87_107135</name>
</gene>
<feature type="domain" description="OmpR/PhoB-type" evidence="3">
    <location>
        <begin position="17"/>
        <end position="122"/>
    </location>
</feature>
<feature type="DNA-binding region" description="OmpR/PhoB-type" evidence="2">
    <location>
        <begin position="17"/>
        <end position="122"/>
    </location>
</feature>
<dbReference type="GO" id="GO:0003677">
    <property type="term" value="F:DNA binding"/>
    <property type="evidence" value="ECO:0007669"/>
    <property type="project" value="UniProtKB-UniRule"/>
</dbReference>
<sequence length="1109" mass="122452">MPTREWVWAQRGEELQTKSFHFGEWLVDAQTCTLRQDRGSHESALQTLKVEPRAMDVLLALCERSGQILSAEDLLHLCWDGLAVGENQVHKAITQLRKLLGDTAGDPRYIENIRKRGYRTVATVTPVAADGKTAVLDMWIDTSPFVGLDAFDERHAAVFFGRDTATAQLRATVAAQVAGGHDLVLILGPSGSGKTSLVQAGLIPSLRSRDRLFPLLGTSVLDLGDVQDIPLPLAVGGALLDLEVDGRPLLQGLSADAIGTALTGVDRPLFLDEAIGPPRDGRAILFIDRLEAVFHDATVGEAQRLQFFTALGHLARSGHILVIAACRNDFYPDVAGEPLLMAAKARGGHFDLGPPTRAEIIHMIRLPAIVAGLRFGTDPETGERLDDMLCDAAADQPDALPLLQYTLHELYLQRSTSRELTIAGYRALGGLGGAIGRRADATLEGLPATSRAALSRVLSLVVTVGASDEAARSRRIPWSALATPEERTLVDTFVRQRLFVSQVYDGEPVFGVAHEAMLRQWPRAAAWIADHRRFLKARSRMEEAAKRWTAEGRRVDLLLPRGQQLEEARELADFAPIPLDAGVRAYIDASAARARQAERRRLVAMASFAVIAVIAGTLGLVAHQAEKAADQRKRQAVDLMNFMVGNFADKLRPLGRLDLLSDIGEKALSYFSQENLSSLTAEDRNQQARALQTLAEVARSRGDPKSAQVALARAKSLLDTNLAEGLESQELLKDLGADAFWMGQISLDQRDVAQAETFFLDYERYSQRMVALAPDDVDAWIELSYARTNLGSTAQARGDTQAARTLFESSLALKRRALERRPEDRNLRSGIANTLSWLGSANETEGELREALSFFGQEKEQFQSLRATAPSELLWTFRLVTSLYRRARLLYALGDLDAAAEELGQAQSLIQDLTARDASNQLWQQTQIKLRVFAAEILNGRQKFDEALVILRANAGVLAQFARSSGTAEWQLAETDNQLHVAGTLLRLNRIDESVHAVESALGKLRIMPEDRQQDLNYRQQMARGLLQKAMAHIARNENDLGKKSCEESLPLSRYLIENNQKSYYNIDTWIRVNLCIDNGASVLDNISKLEKIGYRDPSYLYFLSQFKK</sequence>
<dbReference type="InterPro" id="IPR027417">
    <property type="entry name" value="P-loop_NTPase"/>
</dbReference>
<name>A0A560JHT5_9PROT</name>
<accession>A0A560JHT5</accession>
<dbReference type="PANTHER" id="PTHR47691:SF3">
    <property type="entry name" value="HTH-TYPE TRANSCRIPTIONAL REGULATOR RV0890C-RELATED"/>
    <property type="match status" value="1"/>
</dbReference>
<dbReference type="SUPFAM" id="SSF46894">
    <property type="entry name" value="C-terminal effector domain of the bipartite response regulators"/>
    <property type="match status" value="1"/>
</dbReference>